<evidence type="ECO:0000256" key="3">
    <source>
        <dbReference type="ARBA" id="ARBA00022553"/>
    </source>
</evidence>
<feature type="region of interest" description="Disordered" evidence="7">
    <location>
        <begin position="154"/>
        <end position="173"/>
    </location>
</feature>
<dbReference type="GO" id="GO:0005886">
    <property type="term" value="C:plasma membrane"/>
    <property type="evidence" value="ECO:0007669"/>
    <property type="project" value="UniProtKB-SubCell"/>
</dbReference>
<keyword evidence="4" id="KW-0175">Coiled coil</keyword>
<dbReference type="PANTHER" id="PTHR10498">
    <property type="entry name" value="PARALEMMIN-RELATED"/>
    <property type="match status" value="1"/>
</dbReference>
<dbReference type="PANTHER" id="PTHR10498:SF10">
    <property type="entry name" value="PALM2 AND AKAP2 FUSION-RELATED"/>
    <property type="match status" value="1"/>
</dbReference>
<organism evidence="8 9">
    <name type="scientific">Channa argus</name>
    <name type="common">Northern snakehead</name>
    <name type="synonym">Ophicephalus argus</name>
    <dbReference type="NCBI Taxonomy" id="215402"/>
    <lineage>
        <taxon>Eukaryota</taxon>
        <taxon>Metazoa</taxon>
        <taxon>Chordata</taxon>
        <taxon>Craniata</taxon>
        <taxon>Vertebrata</taxon>
        <taxon>Euteleostomi</taxon>
        <taxon>Actinopterygii</taxon>
        <taxon>Neopterygii</taxon>
        <taxon>Teleostei</taxon>
        <taxon>Neoteleostei</taxon>
        <taxon>Acanthomorphata</taxon>
        <taxon>Anabantaria</taxon>
        <taxon>Anabantiformes</taxon>
        <taxon>Channoidei</taxon>
        <taxon>Channidae</taxon>
        <taxon>Channa</taxon>
    </lineage>
</organism>
<accession>A0A6G1Q115</accession>
<proteinExistence type="predicted"/>
<reference evidence="8 9" key="1">
    <citation type="submission" date="2019-02" db="EMBL/GenBank/DDBJ databases">
        <title>Opniocepnalus argus genome.</title>
        <authorList>
            <person name="Zhou C."/>
            <person name="Xiao S."/>
        </authorList>
    </citation>
    <scope>NUCLEOTIDE SEQUENCE [LARGE SCALE GENOMIC DNA]</scope>
    <source>
        <strain evidence="8">OARG1902GOOAL</strain>
        <tissue evidence="8">Muscle</tissue>
    </source>
</reference>
<evidence type="ECO:0000256" key="4">
    <source>
        <dbReference type="ARBA" id="ARBA00023054"/>
    </source>
</evidence>
<keyword evidence="2" id="KW-1003">Cell membrane</keyword>
<dbReference type="EMBL" id="CM015722">
    <property type="protein sequence ID" value="KAF3696159.1"/>
    <property type="molecule type" value="Genomic_DNA"/>
</dbReference>
<dbReference type="AlphaFoldDB" id="A0A6G1Q115"/>
<dbReference type="Proteomes" id="UP000503349">
    <property type="component" value="Chromosome 11"/>
</dbReference>
<evidence type="ECO:0000256" key="1">
    <source>
        <dbReference type="ARBA" id="ARBA00004342"/>
    </source>
</evidence>
<keyword evidence="5" id="KW-0472">Membrane</keyword>
<evidence type="ECO:0000313" key="8">
    <source>
        <dbReference type="EMBL" id="KAF3696159.1"/>
    </source>
</evidence>
<name>A0A6G1Q115_CHAAH</name>
<sequence length="188" mass="20786">MDLQGYHDYQKVAFDMYPRNGHATENNCHSKTVGLDAKMPDVTSNDSLNDESFHRNSMWMLDSSSQACSGLEDNSTDPPETLTESSTLTFVDTIEESAENRGLRMVYLKEFVLIDDDDDGDMSLREKTVTDLSNMNGKAAELVCGRLLSTSSGTVLESKEESPAPEASPAEQVETAPKRKHCCFCTLL</sequence>
<keyword evidence="9" id="KW-1185">Reference proteome</keyword>
<protein>
    <submittedName>
        <fullName evidence="8">Paralemmin-2</fullName>
    </submittedName>
</protein>
<comment type="subcellular location">
    <subcellularLocation>
        <location evidence="1">Cell membrane</location>
        <topology evidence="1">Lipid-anchor</topology>
        <orientation evidence="1">Cytoplasmic side</orientation>
    </subcellularLocation>
</comment>
<evidence type="ECO:0000256" key="2">
    <source>
        <dbReference type="ARBA" id="ARBA00022475"/>
    </source>
</evidence>
<keyword evidence="6" id="KW-0449">Lipoprotein</keyword>
<evidence type="ECO:0000256" key="7">
    <source>
        <dbReference type="SAM" id="MobiDB-lite"/>
    </source>
</evidence>
<gene>
    <name evidence="8" type="ORF">EXN66_Car011835</name>
</gene>
<evidence type="ECO:0000313" key="9">
    <source>
        <dbReference type="Proteomes" id="UP000503349"/>
    </source>
</evidence>
<evidence type="ECO:0000256" key="6">
    <source>
        <dbReference type="ARBA" id="ARBA00023288"/>
    </source>
</evidence>
<keyword evidence="3" id="KW-0597">Phosphoprotein</keyword>
<evidence type="ECO:0000256" key="5">
    <source>
        <dbReference type="ARBA" id="ARBA00023136"/>
    </source>
</evidence>
<reference evidence="9" key="2">
    <citation type="submission" date="2019-02" db="EMBL/GenBank/DDBJ databases">
        <title>Opniocepnalus argus Var Kimnra genome.</title>
        <authorList>
            <person name="Zhou C."/>
            <person name="Xiao S."/>
        </authorList>
    </citation>
    <scope>NUCLEOTIDE SEQUENCE [LARGE SCALE GENOMIC DNA]</scope>
</reference>